<comment type="similarity">
    <text evidence="1 2">Belongs to the arylamine N-acetyltransferase family.</text>
</comment>
<reference evidence="3 4" key="1">
    <citation type="submission" date="2018-08" db="EMBL/GenBank/DDBJ databases">
        <title>Genomic Encyclopedia of Archaeal and Bacterial Type Strains, Phase II (KMG-II): from individual species to whole genera.</title>
        <authorList>
            <person name="Goeker M."/>
        </authorList>
    </citation>
    <scope>NUCLEOTIDE SEQUENCE [LARGE SCALE GENOMIC DNA]</scope>
    <source>
        <strain evidence="3 4">DSM 45791</strain>
    </source>
</reference>
<dbReference type="RefSeq" id="WP_342775638.1">
    <property type="nucleotide sequence ID" value="NZ_CP144375.1"/>
</dbReference>
<evidence type="ECO:0000313" key="4">
    <source>
        <dbReference type="Proteomes" id="UP000256269"/>
    </source>
</evidence>
<dbReference type="Pfam" id="PF00797">
    <property type="entry name" value="Acetyltransf_2"/>
    <property type="match status" value="1"/>
</dbReference>
<proteinExistence type="inferred from homology"/>
<dbReference type="SUPFAM" id="SSF54001">
    <property type="entry name" value="Cysteine proteinases"/>
    <property type="match status" value="1"/>
</dbReference>
<protein>
    <submittedName>
        <fullName evidence="3">N-hydroxyarylamine O-acetyltransferase</fullName>
    </submittedName>
</protein>
<dbReference type="PANTHER" id="PTHR11786">
    <property type="entry name" value="N-HYDROXYARYLAMINE O-ACETYLTRANSFERASE"/>
    <property type="match status" value="1"/>
</dbReference>
<gene>
    <name evidence="3" type="ORF">BCF44_108191</name>
</gene>
<dbReference type="InterPro" id="IPR038765">
    <property type="entry name" value="Papain-like_cys_pep_sf"/>
</dbReference>
<dbReference type="PRINTS" id="PR01543">
    <property type="entry name" value="ANATRNSFRASE"/>
</dbReference>
<evidence type="ECO:0000256" key="2">
    <source>
        <dbReference type="RuleBase" id="RU003452"/>
    </source>
</evidence>
<dbReference type="InterPro" id="IPR001447">
    <property type="entry name" value="Arylamine_N-AcTrfase"/>
</dbReference>
<evidence type="ECO:0000313" key="3">
    <source>
        <dbReference type="EMBL" id="REH44711.1"/>
    </source>
</evidence>
<comment type="caution">
    <text evidence="3">The sequence shown here is derived from an EMBL/GenBank/DDBJ whole genome shotgun (WGS) entry which is preliminary data.</text>
</comment>
<evidence type="ECO:0000256" key="1">
    <source>
        <dbReference type="ARBA" id="ARBA00006547"/>
    </source>
</evidence>
<dbReference type="PANTHER" id="PTHR11786:SF0">
    <property type="entry name" value="ARYLAMINE N-ACETYLTRANSFERASE 4-RELATED"/>
    <property type="match status" value="1"/>
</dbReference>
<dbReference type="EMBL" id="QUNO01000008">
    <property type="protein sequence ID" value="REH44711.1"/>
    <property type="molecule type" value="Genomic_DNA"/>
</dbReference>
<dbReference type="GO" id="GO:0016407">
    <property type="term" value="F:acetyltransferase activity"/>
    <property type="evidence" value="ECO:0007669"/>
    <property type="project" value="InterPro"/>
</dbReference>
<dbReference type="Gene3D" id="2.40.128.150">
    <property type="entry name" value="Cysteine proteinases"/>
    <property type="match status" value="1"/>
</dbReference>
<dbReference type="Gene3D" id="3.30.2140.10">
    <property type="entry name" value="Arylamine N-acetyltransferase"/>
    <property type="match status" value="1"/>
</dbReference>
<accession>A0A3E0HG80</accession>
<organism evidence="3 4">
    <name type="scientific">Kutzneria buriramensis</name>
    <dbReference type="NCBI Taxonomy" id="1045776"/>
    <lineage>
        <taxon>Bacteria</taxon>
        <taxon>Bacillati</taxon>
        <taxon>Actinomycetota</taxon>
        <taxon>Actinomycetes</taxon>
        <taxon>Pseudonocardiales</taxon>
        <taxon>Pseudonocardiaceae</taxon>
        <taxon>Kutzneria</taxon>
    </lineage>
</organism>
<dbReference type="Proteomes" id="UP000256269">
    <property type="component" value="Unassembled WGS sequence"/>
</dbReference>
<name>A0A3E0HG80_9PSEU</name>
<sequence>MIDVDGYLSRIGATRPAATTIDGLRDLQRRHLAAVPFENLSVHLREPIRLESEALVDKVVRRRRGGICYELNGAFAALLTALGYRVELLSAQVFSADGEPGPPADHLALRVELEEPWLVDVGFGRFSRFPVSLTERGPQHDPDGEFKIVEGDLGVLDVWCDGRAQYRLEPTPRRLSDFGPTCWYHQTSPDSPFTRKLTCSLPTPTGRVTLSGSKLIRTDGNHRVERELTDAEALATYRAVFGITLDQLPTKASF</sequence>
<keyword evidence="3" id="KW-0808">Transferase</keyword>
<dbReference type="AlphaFoldDB" id="A0A3E0HG80"/>
<keyword evidence="4" id="KW-1185">Reference proteome</keyword>